<feature type="repeat" description="TPR" evidence="8">
    <location>
        <begin position="173"/>
        <end position="206"/>
    </location>
</feature>
<keyword evidence="7 8" id="KW-0802">TPR repeat</keyword>
<dbReference type="GO" id="GO:0097363">
    <property type="term" value="F:protein O-acetylglucosaminyltransferase activity"/>
    <property type="evidence" value="ECO:0007669"/>
    <property type="project" value="UniProtKB-EC"/>
</dbReference>
<feature type="repeat" description="TPR" evidence="8">
    <location>
        <begin position="105"/>
        <end position="138"/>
    </location>
</feature>
<dbReference type="SUPFAM" id="SSF48452">
    <property type="entry name" value="TPR-like"/>
    <property type="match status" value="1"/>
</dbReference>
<evidence type="ECO:0000313" key="11">
    <source>
        <dbReference type="Proteomes" id="UP000529637"/>
    </source>
</evidence>
<feature type="domain" description="O-GlcNAc transferase C-terminal" evidence="9">
    <location>
        <begin position="455"/>
        <end position="638"/>
    </location>
</feature>
<dbReference type="InterPro" id="IPR004027">
    <property type="entry name" value="SEC_C_motif"/>
</dbReference>
<comment type="similarity">
    <text evidence="2">Belongs to the glycosyltransferase 41 family. O-GlcNAc transferase subfamily.</text>
</comment>
<gene>
    <name evidence="10" type="ORF">HQN59_13845</name>
</gene>
<dbReference type="EC" id="2.4.1.255" evidence="3"/>
<evidence type="ECO:0000259" key="9">
    <source>
        <dbReference type="Pfam" id="PF13844"/>
    </source>
</evidence>
<evidence type="ECO:0000256" key="3">
    <source>
        <dbReference type="ARBA" id="ARBA00011970"/>
    </source>
</evidence>
<evidence type="ECO:0000256" key="2">
    <source>
        <dbReference type="ARBA" id="ARBA00005386"/>
    </source>
</evidence>
<dbReference type="RefSeq" id="WP_176069698.1">
    <property type="nucleotide sequence ID" value="NZ_JABWMJ010000006.1"/>
</dbReference>
<feature type="repeat" description="TPR" evidence="8">
    <location>
        <begin position="139"/>
        <end position="172"/>
    </location>
</feature>
<accession>A0A7Y6TX69</accession>
<evidence type="ECO:0000256" key="5">
    <source>
        <dbReference type="ARBA" id="ARBA00022679"/>
    </source>
</evidence>
<feature type="repeat" description="TPR" evidence="8">
    <location>
        <begin position="71"/>
        <end position="104"/>
    </location>
</feature>
<dbReference type="InterPro" id="IPR029489">
    <property type="entry name" value="OGT/SEC/SPY_C"/>
</dbReference>
<dbReference type="InterPro" id="IPR019734">
    <property type="entry name" value="TPR_rpt"/>
</dbReference>
<evidence type="ECO:0000256" key="8">
    <source>
        <dbReference type="PROSITE-ProRule" id="PRU00339"/>
    </source>
</evidence>
<dbReference type="SUPFAM" id="SSF103642">
    <property type="entry name" value="Sec-C motif"/>
    <property type="match status" value="1"/>
</dbReference>
<reference evidence="10 11" key="1">
    <citation type="submission" date="2020-06" db="EMBL/GenBank/DDBJ databases">
        <title>Schlegella sp. ID0723 isolated from air conditioner.</title>
        <authorList>
            <person name="Kim D.Y."/>
            <person name="Kim D.-U."/>
        </authorList>
    </citation>
    <scope>NUCLEOTIDE SEQUENCE [LARGE SCALE GENOMIC DNA]</scope>
    <source>
        <strain evidence="10 11">ID0723</strain>
    </source>
</reference>
<dbReference type="InterPro" id="IPR013105">
    <property type="entry name" value="TPR_2"/>
</dbReference>
<dbReference type="InterPro" id="IPR011990">
    <property type="entry name" value="TPR-like_helical_dom_sf"/>
</dbReference>
<dbReference type="PANTHER" id="PTHR44835:SF1">
    <property type="entry name" value="PROTEIN O-GLCNAC TRANSFERASE"/>
    <property type="match status" value="1"/>
</dbReference>
<comment type="caution">
    <text evidence="10">The sequence shown here is derived from an EMBL/GenBank/DDBJ whole genome shotgun (WGS) entry which is preliminary data.</text>
</comment>
<keyword evidence="11" id="KW-1185">Reference proteome</keyword>
<dbReference type="Pfam" id="PF02810">
    <property type="entry name" value="SEC-C"/>
    <property type="match status" value="1"/>
</dbReference>
<dbReference type="SUPFAM" id="SSF53756">
    <property type="entry name" value="UDP-Glycosyltransferase/glycogen phosphorylase"/>
    <property type="match status" value="1"/>
</dbReference>
<dbReference type="AlphaFoldDB" id="A0A7Y6TX69"/>
<dbReference type="Gene3D" id="3.40.50.2000">
    <property type="entry name" value="Glycogen Phosphorylase B"/>
    <property type="match status" value="1"/>
</dbReference>
<proteinExistence type="inferred from homology"/>
<dbReference type="Pfam" id="PF13844">
    <property type="entry name" value="Glyco_transf_41"/>
    <property type="match status" value="2"/>
</dbReference>
<evidence type="ECO:0000256" key="7">
    <source>
        <dbReference type="ARBA" id="ARBA00022803"/>
    </source>
</evidence>
<dbReference type="EMBL" id="JABWMJ010000006">
    <property type="protein sequence ID" value="NUZ06843.1"/>
    <property type="molecule type" value="Genomic_DNA"/>
</dbReference>
<comment type="pathway">
    <text evidence="1">Protein modification; protein glycosylation.</text>
</comment>
<dbReference type="PROSITE" id="PS50005">
    <property type="entry name" value="TPR"/>
    <property type="match status" value="5"/>
</dbReference>
<dbReference type="Proteomes" id="UP000529637">
    <property type="component" value="Unassembled WGS sequence"/>
</dbReference>
<keyword evidence="6" id="KW-0677">Repeat</keyword>
<evidence type="ECO:0000256" key="4">
    <source>
        <dbReference type="ARBA" id="ARBA00022676"/>
    </source>
</evidence>
<dbReference type="Gene3D" id="3.40.50.11380">
    <property type="match status" value="1"/>
</dbReference>
<dbReference type="InterPro" id="IPR051939">
    <property type="entry name" value="Glycosyltr_41/O-GlcNAc_trsf"/>
</dbReference>
<feature type="repeat" description="TPR" evidence="8">
    <location>
        <begin position="207"/>
        <end position="240"/>
    </location>
</feature>
<name>A0A7Y6TX69_9BURK</name>
<dbReference type="Pfam" id="PF13432">
    <property type="entry name" value="TPR_16"/>
    <property type="match status" value="1"/>
</dbReference>
<dbReference type="Gene3D" id="3.10.450.50">
    <property type="match status" value="1"/>
</dbReference>
<dbReference type="Pfam" id="PF07719">
    <property type="entry name" value="TPR_2"/>
    <property type="match status" value="1"/>
</dbReference>
<dbReference type="Pfam" id="PF13424">
    <property type="entry name" value="TPR_12"/>
    <property type="match status" value="1"/>
</dbReference>
<dbReference type="SMART" id="SM00028">
    <property type="entry name" value="TPR"/>
    <property type="match status" value="6"/>
</dbReference>
<sequence length="657" mass="71243">MTRPGRNDRCPCGSGRKYKQCCMGAAAPAPAPRPVGLLDLLQAGVEHHQAGRLAEAQARYQQVLALEPQQPDALNLMGALAFQVGQTEIALRLVRQAIAVQPDHVDAGYNLGRILFETGAWDEAGDALERVIALRPAYAAAHGNLGCVRQAQGRLDAAAERFRAALALDPGNASTWSNLGAVLKASGESAEALACYARAVDAAPGDASIHANLGLALTELGRFADAVQSYRRALALRPGDAATWSSLLFAMLYDPAHSPKELFAEHARYANAVEGPLRGAWAAHPNRPDPARRLKVGYVSADLRRHPVAHFIEPVLVRRDAGAFELFAYYNHAVKDATSERLASRFDHWIDCQALDDDALAARIRADGIDILIDVSGHSQGNRLPVFARRPAPVQVTWLGYPFTSGLTAIDHRISDALAEPPGMTEHLNAEALWRLPGPFCCYQPPALDVQPPEGLPKDAAGALTFGCFNNFTKVADDVLAAWARILAQLPEARLLLEINGLGNASYRDSVETRLLRLGLPLGRVILEPRRPENQFVLYNRIDIALDPFPCNGGTTTFDALWMGVPVVSVAGRHFPSRMGATILGHAGLGELVADGIDGYVDLAVALARDEDRLRRIRHGLRERVAGGALLDARAFARHWHAALRGMWERWCERDAG</sequence>
<dbReference type="PANTHER" id="PTHR44835">
    <property type="entry name" value="UDP-N-ACETYLGLUCOSAMINE--PEPTIDE N-ACETYLGLUCOSAMINYLTRANSFERASE SPINDLY-RELATED"/>
    <property type="match status" value="1"/>
</dbReference>
<protein>
    <recommendedName>
        <fullName evidence="3">protein O-GlcNAc transferase</fullName>
        <ecNumber evidence="3">2.4.1.255</ecNumber>
    </recommendedName>
</protein>
<keyword evidence="5" id="KW-0808">Transferase</keyword>
<evidence type="ECO:0000256" key="1">
    <source>
        <dbReference type="ARBA" id="ARBA00004922"/>
    </source>
</evidence>
<evidence type="ECO:0000256" key="6">
    <source>
        <dbReference type="ARBA" id="ARBA00022737"/>
    </source>
</evidence>
<organism evidence="10 11">
    <name type="scientific">Piscinibacter koreensis</name>
    <dbReference type="NCBI Taxonomy" id="2742824"/>
    <lineage>
        <taxon>Bacteria</taxon>
        <taxon>Pseudomonadati</taxon>
        <taxon>Pseudomonadota</taxon>
        <taxon>Betaproteobacteria</taxon>
        <taxon>Burkholderiales</taxon>
        <taxon>Sphaerotilaceae</taxon>
        <taxon>Piscinibacter</taxon>
    </lineage>
</organism>
<feature type="domain" description="O-GlcNAc transferase C-terminal" evidence="9">
    <location>
        <begin position="280"/>
        <end position="427"/>
    </location>
</feature>
<dbReference type="PROSITE" id="PS50293">
    <property type="entry name" value="TPR_REGION"/>
    <property type="match status" value="1"/>
</dbReference>
<dbReference type="Gene3D" id="1.25.40.10">
    <property type="entry name" value="Tetratricopeptide repeat domain"/>
    <property type="match status" value="3"/>
</dbReference>
<evidence type="ECO:0000313" key="10">
    <source>
        <dbReference type="EMBL" id="NUZ06843.1"/>
    </source>
</evidence>
<keyword evidence="4" id="KW-0328">Glycosyltransferase</keyword>